<dbReference type="GO" id="GO:0012505">
    <property type="term" value="C:endomembrane system"/>
    <property type="evidence" value="ECO:0007669"/>
    <property type="project" value="UniProtKB-SubCell"/>
</dbReference>
<name>A0A5N6RSL6_9ROSI</name>
<keyword evidence="11" id="KW-1185">Reference proteome</keyword>
<keyword evidence="3" id="KW-0813">Transport</keyword>
<dbReference type="GO" id="GO:0016020">
    <property type="term" value="C:membrane"/>
    <property type="evidence" value="ECO:0007669"/>
    <property type="project" value="InterPro"/>
</dbReference>
<evidence type="ECO:0000256" key="1">
    <source>
        <dbReference type="ARBA" id="ARBA00004127"/>
    </source>
</evidence>
<keyword evidence="7 9" id="KW-1133">Transmembrane helix</keyword>
<dbReference type="GO" id="GO:0051260">
    <property type="term" value="P:protein homooligomerization"/>
    <property type="evidence" value="ECO:0007669"/>
    <property type="project" value="UniProtKB-ARBA"/>
</dbReference>
<evidence type="ECO:0008006" key="12">
    <source>
        <dbReference type="Google" id="ProtNLM"/>
    </source>
</evidence>
<feature type="transmembrane region" description="Helical" evidence="9">
    <location>
        <begin position="37"/>
        <end position="60"/>
    </location>
</feature>
<evidence type="ECO:0000256" key="7">
    <source>
        <dbReference type="ARBA" id="ARBA00022989"/>
    </source>
</evidence>
<feature type="transmembrane region" description="Helical" evidence="9">
    <location>
        <begin position="69"/>
        <end position="92"/>
    </location>
</feature>
<evidence type="ECO:0000256" key="4">
    <source>
        <dbReference type="ARBA" id="ARBA00022597"/>
    </source>
</evidence>
<comment type="subcellular location">
    <subcellularLocation>
        <location evidence="1">Endomembrane system</location>
        <topology evidence="1">Multi-pass membrane protein</topology>
    </subcellularLocation>
</comment>
<dbReference type="OrthoDB" id="409725at2759"/>
<dbReference type="GO" id="GO:0051119">
    <property type="term" value="F:sugar transmembrane transporter activity"/>
    <property type="evidence" value="ECO:0007669"/>
    <property type="project" value="InterPro"/>
</dbReference>
<keyword evidence="4" id="KW-0762">Sugar transport</keyword>
<evidence type="ECO:0000256" key="5">
    <source>
        <dbReference type="ARBA" id="ARBA00022692"/>
    </source>
</evidence>
<evidence type="ECO:0000256" key="3">
    <source>
        <dbReference type="ARBA" id="ARBA00022448"/>
    </source>
</evidence>
<feature type="transmembrane region" description="Helical" evidence="9">
    <location>
        <begin position="131"/>
        <end position="153"/>
    </location>
</feature>
<dbReference type="AlphaFoldDB" id="A0A5N6RSL6"/>
<dbReference type="InterPro" id="IPR047664">
    <property type="entry name" value="SWEET"/>
</dbReference>
<dbReference type="Proteomes" id="UP000327013">
    <property type="component" value="Chromosome 8"/>
</dbReference>
<feature type="transmembrane region" description="Helical" evidence="9">
    <location>
        <begin position="12"/>
        <end position="31"/>
    </location>
</feature>
<proteinExistence type="inferred from homology"/>
<keyword evidence="6" id="KW-0677">Repeat</keyword>
<dbReference type="Gene3D" id="1.20.1280.290">
    <property type="match status" value="2"/>
</dbReference>
<sequence>MKAKSVEDFKPDPYVATVVNCAMWCFYGFPFVHPDSFLVITINGCGLIIEIVYVTIFFLYSPWSKRRKILIALVIEIIFFACVVFVTLHFFHTTKQRSTIVGTVCIVLNVLMYASPLTVMRMVIRTRSVKYMPFTLSVANFCNGVVWMIYALLKFDLFILIPNGFGTFFGLVQLILYASYYRSTQWDRRAREAELFYA</sequence>
<accession>A0A5N6RSL6</accession>
<feature type="transmembrane region" description="Helical" evidence="9">
    <location>
        <begin position="98"/>
        <end position="119"/>
    </location>
</feature>
<dbReference type="EMBL" id="CM017328">
    <property type="protein sequence ID" value="KAE8124193.1"/>
    <property type="molecule type" value="Genomic_DNA"/>
</dbReference>
<reference evidence="10 11" key="1">
    <citation type="submission" date="2019-06" db="EMBL/GenBank/DDBJ databases">
        <title>A chromosomal-level reference genome of Carpinus fangiana (Coryloideae, Betulaceae).</title>
        <authorList>
            <person name="Yang X."/>
            <person name="Wang Z."/>
            <person name="Zhang L."/>
            <person name="Hao G."/>
            <person name="Liu J."/>
            <person name="Yang Y."/>
        </authorList>
    </citation>
    <scope>NUCLEOTIDE SEQUENCE [LARGE SCALE GENOMIC DNA]</scope>
    <source>
        <strain evidence="10">Cfa_2016G</strain>
        <tissue evidence="10">Leaf</tissue>
    </source>
</reference>
<dbReference type="Pfam" id="PF03083">
    <property type="entry name" value="MtN3_slv"/>
    <property type="match status" value="2"/>
</dbReference>
<keyword evidence="8 9" id="KW-0472">Membrane</keyword>
<keyword evidence="5 9" id="KW-0812">Transmembrane</keyword>
<dbReference type="InterPro" id="IPR004316">
    <property type="entry name" value="SWEET_rpt"/>
</dbReference>
<comment type="similarity">
    <text evidence="2">Belongs to the SWEET sugar transporter family.</text>
</comment>
<feature type="transmembrane region" description="Helical" evidence="9">
    <location>
        <begin position="159"/>
        <end position="181"/>
    </location>
</feature>
<dbReference type="PANTHER" id="PTHR10791">
    <property type="entry name" value="RAG1-ACTIVATING PROTEIN 1"/>
    <property type="match status" value="1"/>
</dbReference>
<evidence type="ECO:0000256" key="6">
    <source>
        <dbReference type="ARBA" id="ARBA00022737"/>
    </source>
</evidence>
<dbReference type="PANTHER" id="PTHR10791:SF159">
    <property type="entry name" value="BIDIRECTIONAL SUGAR TRANSPORTER SWEET5"/>
    <property type="match status" value="1"/>
</dbReference>
<protein>
    <recommendedName>
        <fullName evidence="12">Bidirectional sugar transporter SWEET</fullName>
    </recommendedName>
</protein>
<evidence type="ECO:0000313" key="10">
    <source>
        <dbReference type="EMBL" id="KAE8124193.1"/>
    </source>
</evidence>
<evidence type="ECO:0000256" key="2">
    <source>
        <dbReference type="ARBA" id="ARBA00007809"/>
    </source>
</evidence>
<gene>
    <name evidence="10" type="ORF">FH972_019099</name>
</gene>
<evidence type="ECO:0000256" key="9">
    <source>
        <dbReference type="SAM" id="Phobius"/>
    </source>
</evidence>
<evidence type="ECO:0000256" key="8">
    <source>
        <dbReference type="ARBA" id="ARBA00023136"/>
    </source>
</evidence>
<organism evidence="10 11">
    <name type="scientific">Carpinus fangiana</name>
    <dbReference type="NCBI Taxonomy" id="176857"/>
    <lineage>
        <taxon>Eukaryota</taxon>
        <taxon>Viridiplantae</taxon>
        <taxon>Streptophyta</taxon>
        <taxon>Embryophyta</taxon>
        <taxon>Tracheophyta</taxon>
        <taxon>Spermatophyta</taxon>
        <taxon>Magnoliopsida</taxon>
        <taxon>eudicotyledons</taxon>
        <taxon>Gunneridae</taxon>
        <taxon>Pentapetalae</taxon>
        <taxon>rosids</taxon>
        <taxon>fabids</taxon>
        <taxon>Fagales</taxon>
        <taxon>Betulaceae</taxon>
        <taxon>Carpinus</taxon>
    </lineage>
</organism>
<evidence type="ECO:0000313" key="11">
    <source>
        <dbReference type="Proteomes" id="UP000327013"/>
    </source>
</evidence>
<dbReference type="FunFam" id="1.20.1280.290:FF:000002">
    <property type="entry name" value="Bidirectional sugar transporter SWEET"/>
    <property type="match status" value="1"/>
</dbReference>